<evidence type="ECO:0000313" key="3">
    <source>
        <dbReference type="EMBL" id="NDW21314.1"/>
    </source>
</evidence>
<evidence type="ECO:0000256" key="2">
    <source>
        <dbReference type="SAM" id="Coils"/>
    </source>
</evidence>
<dbReference type="AlphaFoldDB" id="A0A6L9MT12"/>
<reference evidence="3 4" key="1">
    <citation type="submission" date="2020-01" db="EMBL/GenBank/DDBJ databases">
        <title>Genomes of bacteria type strains.</title>
        <authorList>
            <person name="Chen J."/>
            <person name="Zhu S."/>
            <person name="Yang J."/>
        </authorList>
    </citation>
    <scope>NUCLEOTIDE SEQUENCE [LARGE SCALE GENOMIC DNA]</scope>
    <source>
        <strain evidence="3 4">LMG 22958</strain>
    </source>
</reference>
<keyword evidence="4" id="KW-1185">Reference proteome</keyword>
<dbReference type="PANTHER" id="PTHR36508">
    <property type="entry name" value="PROTEIN SLYX"/>
    <property type="match status" value="1"/>
</dbReference>
<comment type="caution">
    <text evidence="3">The sequence shown here is derived from an EMBL/GenBank/DDBJ whole genome shotgun (WGS) entry which is preliminary data.</text>
</comment>
<dbReference type="EMBL" id="JAAAWP010000003">
    <property type="protein sequence ID" value="NDW21314.1"/>
    <property type="molecule type" value="Genomic_DNA"/>
</dbReference>
<evidence type="ECO:0000256" key="1">
    <source>
        <dbReference type="HAMAP-Rule" id="MF_00715"/>
    </source>
</evidence>
<comment type="similarity">
    <text evidence="1">Belongs to the SlyX family.</text>
</comment>
<accession>A0A6L9MT12</accession>
<sequence length="92" mass="10595">MSKNRSAEETKKDSQVLELQEQLKDALESIEELQTKVAFQEYTIDSLNDALSSQQKQMDDISFKLRHVVDRVKSIEPSNMAKESEETPPPHF</sequence>
<evidence type="ECO:0000313" key="4">
    <source>
        <dbReference type="Proteomes" id="UP000478837"/>
    </source>
</evidence>
<proteinExistence type="inferred from homology"/>
<organism evidence="3 4">
    <name type="scientific">Alteromonas hispanica</name>
    <dbReference type="NCBI Taxonomy" id="315421"/>
    <lineage>
        <taxon>Bacteria</taxon>
        <taxon>Pseudomonadati</taxon>
        <taxon>Pseudomonadota</taxon>
        <taxon>Gammaproteobacteria</taxon>
        <taxon>Alteromonadales</taxon>
        <taxon>Alteromonadaceae</taxon>
        <taxon>Alteromonas/Salinimonas group</taxon>
        <taxon>Alteromonas</taxon>
    </lineage>
</organism>
<dbReference type="Proteomes" id="UP000478837">
    <property type="component" value="Unassembled WGS sequence"/>
</dbReference>
<name>A0A6L9MT12_9ALTE</name>
<feature type="coiled-coil region" evidence="2">
    <location>
        <begin position="16"/>
        <end position="50"/>
    </location>
</feature>
<dbReference type="Gene3D" id="1.20.5.300">
    <property type="match status" value="1"/>
</dbReference>
<dbReference type="InterPro" id="IPR007236">
    <property type="entry name" value="SlyX"/>
</dbReference>
<keyword evidence="2" id="KW-0175">Coiled coil</keyword>
<protein>
    <recommendedName>
        <fullName evidence="1">Protein SlyX homolog</fullName>
    </recommendedName>
</protein>
<dbReference type="HAMAP" id="MF_00715">
    <property type="entry name" value="SlyX"/>
    <property type="match status" value="1"/>
</dbReference>
<dbReference type="Pfam" id="PF04102">
    <property type="entry name" value="SlyX"/>
    <property type="match status" value="1"/>
</dbReference>
<dbReference type="PANTHER" id="PTHR36508:SF1">
    <property type="entry name" value="PROTEIN SLYX"/>
    <property type="match status" value="1"/>
</dbReference>
<gene>
    <name evidence="1" type="primary">slyX</name>
    <name evidence="3" type="ORF">GTW09_07270</name>
</gene>